<dbReference type="RefSeq" id="WP_307409464.1">
    <property type="nucleotide sequence ID" value="NZ_JAUSUR010000005.1"/>
</dbReference>
<reference evidence="2 3" key="1">
    <citation type="submission" date="2023-07" db="EMBL/GenBank/DDBJ databases">
        <title>Genomic Encyclopedia of Type Strains, Phase IV (KMG-IV): sequencing the most valuable type-strain genomes for metagenomic binning, comparative biology and taxonomic classification.</title>
        <authorList>
            <person name="Goeker M."/>
        </authorList>
    </citation>
    <scope>NUCLEOTIDE SEQUENCE [LARGE SCALE GENOMIC DNA]</scope>
    <source>
        <strain evidence="2 3">DSM 16784</strain>
    </source>
</reference>
<keyword evidence="1" id="KW-0472">Membrane</keyword>
<dbReference type="Pfam" id="PF12679">
    <property type="entry name" value="ABC2_membrane_2"/>
    <property type="match status" value="1"/>
</dbReference>
<proteinExistence type="predicted"/>
<feature type="transmembrane region" description="Helical" evidence="1">
    <location>
        <begin position="232"/>
        <end position="250"/>
    </location>
</feature>
<keyword evidence="1" id="KW-0812">Transmembrane</keyword>
<protein>
    <submittedName>
        <fullName evidence="2">ABC-type transport system involved in multi-copper enzyme maturation permease subunit</fullName>
    </submittedName>
</protein>
<evidence type="ECO:0000313" key="3">
    <source>
        <dbReference type="Proteomes" id="UP001230220"/>
    </source>
</evidence>
<name>A0ABU0E5G5_9FIRM</name>
<feature type="transmembrane region" description="Helical" evidence="1">
    <location>
        <begin position="79"/>
        <end position="102"/>
    </location>
</feature>
<feature type="transmembrane region" description="Helical" evidence="1">
    <location>
        <begin position="132"/>
        <end position="158"/>
    </location>
</feature>
<keyword evidence="3" id="KW-1185">Reference proteome</keyword>
<gene>
    <name evidence="2" type="ORF">J2S15_002884</name>
</gene>
<comment type="caution">
    <text evidence="2">The sequence shown here is derived from an EMBL/GenBank/DDBJ whole genome shotgun (WGS) entry which is preliminary data.</text>
</comment>
<evidence type="ECO:0000313" key="2">
    <source>
        <dbReference type="EMBL" id="MDQ0362131.1"/>
    </source>
</evidence>
<sequence>MVNSTQKAIIKKDVKTIMFNKRLFPVLLIVPFMFSVVMPIIFVCMAIFTPESSDDFRQLLSLVTALGPNDDMRQALLDIIINSMLPVFFIIIPIMASSVMAASSFVGEKEKRTLETLLYSPITLKQIFQSKIFASLALSMIVTFASFIVMVIVLQLTLMVLNGSNLSINIASWASILILLAPSMSLLAITLIVNGSAKSQTVEESQQRSVFLIIPIILLLIGQFTGILLVNALLLIVLSAIFLIIALLLMKKAEKKFNYETLLN</sequence>
<dbReference type="Proteomes" id="UP001230220">
    <property type="component" value="Unassembled WGS sequence"/>
</dbReference>
<organism evidence="2 3">
    <name type="scientific">Breznakia pachnodae</name>
    <dbReference type="NCBI Taxonomy" id="265178"/>
    <lineage>
        <taxon>Bacteria</taxon>
        <taxon>Bacillati</taxon>
        <taxon>Bacillota</taxon>
        <taxon>Erysipelotrichia</taxon>
        <taxon>Erysipelotrichales</taxon>
        <taxon>Erysipelotrichaceae</taxon>
        <taxon>Breznakia</taxon>
    </lineage>
</organism>
<evidence type="ECO:0000256" key="1">
    <source>
        <dbReference type="SAM" id="Phobius"/>
    </source>
</evidence>
<keyword evidence="1" id="KW-1133">Transmembrane helix</keyword>
<feature type="transmembrane region" description="Helical" evidence="1">
    <location>
        <begin position="170"/>
        <end position="197"/>
    </location>
</feature>
<feature type="transmembrane region" description="Helical" evidence="1">
    <location>
        <begin position="23"/>
        <end position="48"/>
    </location>
</feature>
<feature type="transmembrane region" description="Helical" evidence="1">
    <location>
        <begin position="209"/>
        <end position="226"/>
    </location>
</feature>
<accession>A0ABU0E5G5</accession>
<dbReference type="EMBL" id="JAUSUR010000005">
    <property type="protein sequence ID" value="MDQ0362131.1"/>
    <property type="molecule type" value="Genomic_DNA"/>
</dbReference>